<dbReference type="Pfam" id="PF00059">
    <property type="entry name" value="Lectin_C"/>
    <property type="match status" value="1"/>
</dbReference>
<reference evidence="5" key="1">
    <citation type="submission" date="2020-12" db="UniProtKB">
        <authorList>
            <consortium name="WormBaseParasite"/>
        </authorList>
    </citation>
    <scope>IDENTIFICATION</scope>
    <source>
        <strain evidence="5">MHco3</strain>
    </source>
</reference>
<dbReference type="Gene3D" id="3.10.100.10">
    <property type="entry name" value="Mannose-Binding Protein A, subunit A"/>
    <property type="match status" value="1"/>
</dbReference>
<sequence>MWSKGVGKSSVKILLVTIVLVEASTRIDPCSPWVVNFRTMKCYRVFCVPQTQQEAEAVCRIYGGHLATICNQDVDDFAALMGYFYQTGRDLPRVWIGLHWKGRDPLSWIWESGSNCTYRAWWQGQNTPDNYGGTEKCVHYITFLSSAWNMWNDLHCHNKENFICETDDCTQL</sequence>
<feature type="domain" description="C-type lectin" evidence="3">
    <location>
        <begin position="38"/>
        <end position="165"/>
    </location>
</feature>
<dbReference type="PROSITE" id="PS00615">
    <property type="entry name" value="C_TYPE_LECTIN_1"/>
    <property type="match status" value="1"/>
</dbReference>
<feature type="chain" id="PRO_5029587510" evidence="2">
    <location>
        <begin position="24"/>
        <end position="172"/>
    </location>
</feature>
<feature type="signal peptide" evidence="2">
    <location>
        <begin position="1"/>
        <end position="23"/>
    </location>
</feature>
<dbReference type="InterPro" id="IPR018378">
    <property type="entry name" value="C-type_lectin_CS"/>
</dbReference>
<dbReference type="InterPro" id="IPR016186">
    <property type="entry name" value="C-type_lectin-like/link_sf"/>
</dbReference>
<dbReference type="Proteomes" id="UP000025227">
    <property type="component" value="Unplaced"/>
</dbReference>
<evidence type="ECO:0000313" key="5">
    <source>
        <dbReference type="WBParaSite" id="HCON_00123880-00001"/>
    </source>
</evidence>
<dbReference type="InterPro" id="IPR016187">
    <property type="entry name" value="CTDL_fold"/>
</dbReference>
<protein>
    <submittedName>
        <fullName evidence="5">C-type lectin domain-containing protein</fullName>
    </submittedName>
</protein>
<evidence type="ECO:0000313" key="4">
    <source>
        <dbReference type="Proteomes" id="UP000025227"/>
    </source>
</evidence>
<accession>A0A7I4YR36</accession>
<dbReference type="InterPro" id="IPR001304">
    <property type="entry name" value="C-type_lectin-like"/>
</dbReference>
<dbReference type="SUPFAM" id="SSF56436">
    <property type="entry name" value="C-type lectin-like"/>
    <property type="match status" value="1"/>
</dbReference>
<dbReference type="PROSITE" id="PS50041">
    <property type="entry name" value="C_TYPE_LECTIN_2"/>
    <property type="match status" value="1"/>
</dbReference>
<dbReference type="OrthoDB" id="5790237at2759"/>
<dbReference type="PANTHER" id="PTHR22801">
    <property type="entry name" value="LITHOSTATHINE"/>
    <property type="match status" value="1"/>
</dbReference>
<keyword evidence="2" id="KW-0732">Signal</keyword>
<keyword evidence="1" id="KW-1015">Disulfide bond</keyword>
<dbReference type="AlphaFoldDB" id="A0A7I4YR36"/>
<evidence type="ECO:0000256" key="1">
    <source>
        <dbReference type="ARBA" id="ARBA00023157"/>
    </source>
</evidence>
<dbReference type="InterPro" id="IPR050801">
    <property type="entry name" value="Ca-Dep_Lectins_ImmuneDev"/>
</dbReference>
<organism evidence="4 5">
    <name type="scientific">Haemonchus contortus</name>
    <name type="common">Barber pole worm</name>
    <dbReference type="NCBI Taxonomy" id="6289"/>
    <lineage>
        <taxon>Eukaryota</taxon>
        <taxon>Metazoa</taxon>
        <taxon>Ecdysozoa</taxon>
        <taxon>Nematoda</taxon>
        <taxon>Chromadorea</taxon>
        <taxon>Rhabditida</taxon>
        <taxon>Rhabditina</taxon>
        <taxon>Rhabditomorpha</taxon>
        <taxon>Strongyloidea</taxon>
        <taxon>Trichostrongylidae</taxon>
        <taxon>Haemonchus</taxon>
    </lineage>
</organism>
<dbReference type="CDD" id="cd00037">
    <property type="entry name" value="CLECT"/>
    <property type="match status" value="1"/>
</dbReference>
<proteinExistence type="predicted"/>
<evidence type="ECO:0000259" key="3">
    <source>
        <dbReference type="PROSITE" id="PS50041"/>
    </source>
</evidence>
<dbReference type="PANTHER" id="PTHR22801:SF63">
    <property type="entry name" value="C-TYPE LECTIN DOMAIN-CONTAINING PROTEIN"/>
    <property type="match status" value="1"/>
</dbReference>
<dbReference type="WBParaSite" id="HCON_00123880-00001">
    <property type="protein sequence ID" value="HCON_00123880-00001"/>
    <property type="gene ID" value="HCON_00123880"/>
</dbReference>
<keyword evidence="4" id="KW-1185">Reference proteome</keyword>
<dbReference type="OMA" id="ATICNQD"/>
<name>A0A7I4YR36_HAECO</name>
<dbReference type="SMART" id="SM00034">
    <property type="entry name" value="CLECT"/>
    <property type="match status" value="1"/>
</dbReference>
<evidence type="ECO:0000256" key="2">
    <source>
        <dbReference type="SAM" id="SignalP"/>
    </source>
</evidence>